<evidence type="ECO:0000313" key="4">
    <source>
        <dbReference type="Proteomes" id="UP000008871"/>
    </source>
</evidence>
<dbReference type="GO" id="GO:0006354">
    <property type="term" value="P:DNA-templated transcription elongation"/>
    <property type="evidence" value="ECO:0007669"/>
    <property type="project" value="TreeGrafter"/>
</dbReference>
<evidence type="ECO:0000259" key="1">
    <source>
        <dbReference type="Pfam" id="PF01272"/>
    </source>
</evidence>
<dbReference type="GO" id="GO:0003677">
    <property type="term" value="F:DNA binding"/>
    <property type="evidence" value="ECO:0007669"/>
    <property type="project" value="InterPro"/>
</dbReference>
<dbReference type="AlphaFoldDB" id="Q0VM24"/>
<gene>
    <name evidence="3" type="primary">rnk</name>
    <name evidence="3" type="ordered locus">ABO_2326</name>
</gene>
<protein>
    <submittedName>
        <fullName evidence="3">Nucleoside diphosphate kinase regulator</fullName>
    </submittedName>
</protein>
<feature type="domain" description="Regulator of nucleoside diphosphate kinase N-terminal" evidence="2">
    <location>
        <begin position="4"/>
        <end position="41"/>
    </location>
</feature>
<dbReference type="HOGENOM" id="CLU_120358_1_1_6"/>
<dbReference type="SUPFAM" id="SSF54534">
    <property type="entry name" value="FKBP-like"/>
    <property type="match status" value="1"/>
</dbReference>
<dbReference type="PANTHER" id="PTHR30437:SF5">
    <property type="entry name" value="REGULATOR OF NUCLEOSIDE DIPHOSPHATE KINASE"/>
    <property type="match status" value="1"/>
</dbReference>
<keyword evidence="3" id="KW-0808">Transferase</keyword>
<dbReference type="KEGG" id="abo:ABO_2326"/>
<dbReference type="GO" id="GO:0016301">
    <property type="term" value="F:kinase activity"/>
    <property type="evidence" value="ECO:0007669"/>
    <property type="project" value="UniProtKB-KW"/>
</dbReference>
<name>Q0VM24_ALCBS</name>
<keyword evidence="3" id="KW-0418">Kinase</keyword>
<dbReference type="RefSeq" id="WP_011589600.1">
    <property type="nucleotide sequence ID" value="NC_008260.1"/>
</dbReference>
<dbReference type="GO" id="GO:0032784">
    <property type="term" value="P:regulation of DNA-templated transcription elongation"/>
    <property type="evidence" value="ECO:0007669"/>
    <property type="project" value="InterPro"/>
</dbReference>
<keyword evidence="4" id="KW-1185">Reference proteome</keyword>
<proteinExistence type="predicted"/>
<dbReference type="Gene3D" id="3.10.50.30">
    <property type="entry name" value="Transcription elongation factor, GreA/GreB, C-terminal domain"/>
    <property type="match status" value="1"/>
</dbReference>
<dbReference type="Pfam" id="PF14760">
    <property type="entry name" value="Rnk_N"/>
    <property type="match status" value="1"/>
</dbReference>
<dbReference type="InterPro" id="IPR029462">
    <property type="entry name" value="Rnk_N"/>
</dbReference>
<dbReference type="OrthoDB" id="192847at2"/>
<reference evidence="3 4" key="1">
    <citation type="journal article" date="2006" name="Nat. Biotechnol.">
        <title>Genome sequence of the ubiquitous hydrocarbon-degrading marine bacterium Alcanivorax borkumensis.</title>
        <authorList>
            <person name="Schneiker S."/>
            <person name="Martins dos Santos V.A.P."/>
            <person name="Bartels D."/>
            <person name="Bekel T."/>
            <person name="Brecht M."/>
            <person name="Buhrmester J."/>
            <person name="Chernikova T.N."/>
            <person name="Denaro R."/>
            <person name="Ferrer M."/>
            <person name="Gertler C."/>
            <person name="Goesmann A."/>
            <person name="Golyshina O.V."/>
            <person name="Kaminski F."/>
            <person name="Khachane A.N."/>
            <person name="Lang S."/>
            <person name="Linke B."/>
            <person name="McHardy A.C."/>
            <person name="Meyer F."/>
            <person name="Nechitaylo T."/>
            <person name="Puehler A."/>
            <person name="Regenhardt D."/>
            <person name="Rupp O."/>
            <person name="Sabirova J.S."/>
            <person name="Selbitschka W."/>
            <person name="Yakimov M.M."/>
            <person name="Timmis K.N."/>
            <person name="Vorhoelter F.-J."/>
            <person name="Weidner S."/>
            <person name="Kaiser O."/>
            <person name="Golyshin P.N."/>
        </authorList>
    </citation>
    <scope>NUCLEOTIDE SEQUENCE [LARGE SCALE GENOMIC DNA]</scope>
    <source>
        <strain evidence="4">ATCC 700651 / DSM 11573 / NCIMB 13689 / SK2</strain>
    </source>
</reference>
<evidence type="ECO:0000259" key="2">
    <source>
        <dbReference type="Pfam" id="PF14760"/>
    </source>
</evidence>
<feature type="domain" description="Transcription elongation factor GreA/GreB C-terminal" evidence="1">
    <location>
        <begin position="47"/>
        <end position="121"/>
    </location>
</feature>
<dbReference type="InterPro" id="IPR001437">
    <property type="entry name" value="Tscrpt_elong_fac_GreA/B_C"/>
</dbReference>
<dbReference type="Pfam" id="PF01272">
    <property type="entry name" value="GreA_GreB"/>
    <property type="match status" value="1"/>
</dbReference>
<dbReference type="PANTHER" id="PTHR30437">
    <property type="entry name" value="TRANSCRIPTION ELONGATION FACTOR GREA"/>
    <property type="match status" value="1"/>
</dbReference>
<dbReference type="STRING" id="393595.ABO_2326"/>
<dbReference type="InterPro" id="IPR036953">
    <property type="entry name" value="GreA/GreB_C_sf"/>
</dbReference>
<dbReference type="EMBL" id="AM286690">
    <property type="protein sequence ID" value="CAL17774.1"/>
    <property type="molecule type" value="Genomic_DNA"/>
</dbReference>
<dbReference type="GO" id="GO:0070063">
    <property type="term" value="F:RNA polymerase binding"/>
    <property type="evidence" value="ECO:0007669"/>
    <property type="project" value="InterPro"/>
</dbReference>
<dbReference type="eggNOG" id="COG0782">
    <property type="taxonomic scope" value="Bacteria"/>
</dbReference>
<dbReference type="Gene3D" id="1.10.286.20">
    <property type="match status" value="1"/>
</dbReference>
<sequence>MALPVITVSRLDVARLEALLSDVDGEVADGLEEELLRATVVEPKDMPADVVTMNSRIRCREQGRGREMCLTLVYPHDTGPQRVSILAPVGAALLGLSVGQSIDWPAPNGKVLKLEILAVEYQPEANGEDLGGE</sequence>
<evidence type="ECO:0000313" key="3">
    <source>
        <dbReference type="EMBL" id="CAL17774.1"/>
    </source>
</evidence>
<dbReference type="InterPro" id="IPR023459">
    <property type="entry name" value="Tscrpt_elong_fac_GreA/B_fam"/>
</dbReference>
<dbReference type="FunFam" id="3.10.50.30:FF:000002">
    <property type="entry name" value="Regulator of nucleoside diphosphate kinase"/>
    <property type="match status" value="1"/>
</dbReference>
<dbReference type="Proteomes" id="UP000008871">
    <property type="component" value="Chromosome"/>
</dbReference>
<organism evidence="3 4">
    <name type="scientific">Alcanivorax borkumensis (strain ATCC 700651 / DSM 11573 / NCIMB 13689 / SK2)</name>
    <dbReference type="NCBI Taxonomy" id="393595"/>
    <lineage>
        <taxon>Bacteria</taxon>
        <taxon>Pseudomonadati</taxon>
        <taxon>Pseudomonadota</taxon>
        <taxon>Gammaproteobacteria</taxon>
        <taxon>Oceanospirillales</taxon>
        <taxon>Alcanivoracaceae</taxon>
        <taxon>Alcanivorax</taxon>
    </lineage>
</organism>
<dbReference type="NCBIfam" id="NF004396">
    <property type="entry name" value="PRK05753.1"/>
    <property type="match status" value="1"/>
</dbReference>
<accession>Q0VM24</accession>